<dbReference type="InterPro" id="IPR037491">
    <property type="entry name" value="LTI78/LTI65"/>
</dbReference>
<feature type="domain" description="LTI65/LTI78 N-terminal" evidence="3">
    <location>
        <begin position="29"/>
        <end position="97"/>
    </location>
</feature>
<feature type="compositionally biased region" description="Polar residues" evidence="1">
    <location>
        <begin position="1"/>
        <end position="16"/>
    </location>
</feature>
<feature type="region of interest" description="Disordered" evidence="1">
    <location>
        <begin position="62"/>
        <end position="83"/>
    </location>
</feature>
<organism evidence="4 5">
    <name type="scientific">Amborella trichopoda</name>
    <dbReference type="NCBI Taxonomy" id="13333"/>
    <lineage>
        <taxon>Eukaryota</taxon>
        <taxon>Viridiplantae</taxon>
        <taxon>Streptophyta</taxon>
        <taxon>Embryophyta</taxon>
        <taxon>Tracheophyta</taxon>
        <taxon>Spermatophyta</taxon>
        <taxon>Magnoliopsida</taxon>
        <taxon>Amborellales</taxon>
        <taxon>Amborellaceae</taxon>
        <taxon>Amborella</taxon>
    </lineage>
</organism>
<evidence type="ECO:0000259" key="3">
    <source>
        <dbReference type="Pfam" id="PF23403"/>
    </source>
</evidence>
<dbReference type="Pfam" id="PF23399">
    <property type="entry name" value="LTI65_PGEED"/>
    <property type="match status" value="1"/>
</dbReference>
<protein>
    <submittedName>
        <fullName evidence="4">Uncharacterized protein</fullName>
    </submittedName>
</protein>
<gene>
    <name evidence="4" type="ORF">AMTR_s00012p00252930</name>
</gene>
<proteinExistence type="predicted"/>
<evidence type="ECO:0000259" key="2">
    <source>
        <dbReference type="Pfam" id="PF23399"/>
    </source>
</evidence>
<dbReference type="PANTHER" id="PTHR33836">
    <property type="entry name" value="LOW-TEMPERATURE-INDUCED 65 KDA PROTEIN-RELATED"/>
    <property type="match status" value="1"/>
</dbReference>
<reference evidence="5" key="1">
    <citation type="journal article" date="2013" name="Science">
        <title>The Amborella genome and the evolution of flowering plants.</title>
        <authorList>
            <consortium name="Amborella Genome Project"/>
        </authorList>
    </citation>
    <scope>NUCLEOTIDE SEQUENCE [LARGE SCALE GENOMIC DNA]</scope>
</reference>
<dbReference type="eggNOG" id="ENOG502RXRD">
    <property type="taxonomic scope" value="Eukaryota"/>
</dbReference>
<accession>W1PJY6</accession>
<dbReference type="Pfam" id="PF23403">
    <property type="entry name" value="LTI65_LTI78_N"/>
    <property type="match status" value="1"/>
</dbReference>
<dbReference type="GO" id="GO:0009737">
    <property type="term" value="P:response to abscisic acid"/>
    <property type="evidence" value="ECO:0007669"/>
    <property type="project" value="InterPro"/>
</dbReference>
<evidence type="ECO:0000256" key="1">
    <source>
        <dbReference type="SAM" id="MobiDB-lite"/>
    </source>
</evidence>
<dbReference type="Proteomes" id="UP000017836">
    <property type="component" value="Unassembled WGS sequence"/>
</dbReference>
<sequence length="282" mass="31784">MAQIDGENNMQRTNQGGHELPLYNDHDDEHHHKKSVLAKVKDKAKKWRNTIVKKKNVHNIKDLENGRANSLSGYEQDDEAEEEDAEYHGAPMYESEAALPIYTRESQSETILPVYTQGIRATVSTNPQWIEQQNINKIRNNNNNNNNKTLTETVTDMLAPAYAKVSEAASNLVASTINSPRAVNTSQELGGKQKWDKGVSMKEYLRHKLEPGQEERALSQVITEAISPRRVARDGDKGVVEKVKEAVTSLLWVEEQENVYVNHHGERCEGKIIRTVGNIGYG</sequence>
<dbReference type="OMA" id="QDEHPEY"/>
<dbReference type="Gramene" id="ERN07976">
    <property type="protein sequence ID" value="ERN07976"/>
    <property type="gene ID" value="AMTR_s00012p00252930"/>
</dbReference>
<dbReference type="EMBL" id="KI393609">
    <property type="protein sequence ID" value="ERN07976.1"/>
    <property type="molecule type" value="Genomic_DNA"/>
</dbReference>
<evidence type="ECO:0000313" key="5">
    <source>
        <dbReference type="Proteomes" id="UP000017836"/>
    </source>
</evidence>
<dbReference type="HOGENOM" id="CLU_046784_0_0_1"/>
<dbReference type="InterPro" id="IPR057059">
    <property type="entry name" value="LTI65/LTI78_PGEED"/>
</dbReference>
<feature type="domain" description="LTI65/LTI78 PGEED repeat" evidence="2">
    <location>
        <begin position="196"/>
        <end position="226"/>
    </location>
</feature>
<dbReference type="PANTHER" id="PTHR33836:SF7">
    <property type="entry name" value="LOW-TEMPERATURE-INDUCED PROTEIN"/>
    <property type="match status" value="1"/>
</dbReference>
<keyword evidence="5" id="KW-1185">Reference proteome</keyword>
<evidence type="ECO:0000313" key="4">
    <source>
        <dbReference type="EMBL" id="ERN07976.1"/>
    </source>
</evidence>
<dbReference type="InterPro" id="IPR056605">
    <property type="entry name" value="LTI65_LTI78_N"/>
</dbReference>
<feature type="region of interest" description="Disordered" evidence="1">
    <location>
        <begin position="1"/>
        <end position="38"/>
    </location>
</feature>
<dbReference type="AlphaFoldDB" id="W1PJY6"/>
<name>W1PJY6_AMBTC</name>